<proteinExistence type="predicted"/>
<dbReference type="AlphaFoldDB" id="A0AAU9PQS4"/>
<reference evidence="1 2" key="1">
    <citation type="submission" date="2022-01" db="EMBL/GenBank/DDBJ databases">
        <authorList>
            <person name="Xiong W."/>
            <person name="Schranz E."/>
        </authorList>
    </citation>
    <scope>NUCLEOTIDE SEQUENCE [LARGE SCALE GENOMIC DNA]</scope>
</reference>
<evidence type="ECO:0000313" key="1">
    <source>
        <dbReference type="EMBL" id="CAH1452499.1"/>
    </source>
</evidence>
<organism evidence="1 2">
    <name type="scientific">Lactuca virosa</name>
    <dbReference type="NCBI Taxonomy" id="75947"/>
    <lineage>
        <taxon>Eukaryota</taxon>
        <taxon>Viridiplantae</taxon>
        <taxon>Streptophyta</taxon>
        <taxon>Embryophyta</taxon>
        <taxon>Tracheophyta</taxon>
        <taxon>Spermatophyta</taxon>
        <taxon>Magnoliopsida</taxon>
        <taxon>eudicotyledons</taxon>
        <taxon>Gunneridae</taxon>
        <taxon>Pentapetalae</taxon>
        <taxon>asterids</taxon>
        <taxon>campanulids</taxon>
        <taxon>Asterales</taxon>
        <taxon>Asteraceae</taxon>
        <taxon>Cichorioideae</taxon>
        <taxon>Cichorieae</taxon>
        <taxon>Lactucinae</taxon>
        <taxon>Lactuca</taxon>
    </lineage>
</organism>
<dbReference type="Gene3D" id="2.40.30.10">
    <property type="entry name" value="Translation factors"/>
    <property type="match status" value="1"/>
</dbReference>
<dbReference type="EMBL" id="CAKMRJ010005745">
    <property type="protein sequence ID" value="CAH1452499.1"/>
    <property type="molecule type" value="Genomic_DNA"/>
</dbReference>
<dbReference type="Proteomes" id="UP001157418">
    <property type="component" value="Unassembled WGS sequence"/>
</dbReference>
<protein>
    <submittedName>
        <fullName evidence="1">Uncharacterized protein</fullName>
    </submittedName>
</protein>
<comment type="caution">
    <text evidence="1">The sequence shown here is derived from an EMBL/GenBank/DDBJ whole genome shotgun (WGS) entry which is preliminary data.</text>
</comment>
<keyword evidence="2" id="KW-1185">Reference proteome</keyword>
<accession>A0AAU9PQS4</accession>
<sequence>MIDFDRTATDSYCIMERSGKALISESMNLVDHLIRTLFQTCIEEEDILTDFVLSSIGYKAILHIHSVVEECEIIVFIHQVDPKTRKQIKKVSNKIYIEKFRLATAWSIYTRLGRQIQRFDVTLVVGRLHRRFHWV</sequence>
<gene>
    <name evidence="1" type="ORF">LVIROSA_LOCUS37795</name>
</gene>
<name>A0AAU9PQS4_9ASTR</name>
<evidence type="ECO:0000313" key="2">
    <source>
        <dbReference type="Proteomes" id="UP001157418"/>
    </source>
</evidence>